<comment type="caution">
    <text evidence="2">The sequence shown here is derived from an EMBL/GenBank/DDBJ whole genome shotgun (WGS) entry which is preliminary data.</text>
</comment>
<evidence type="ECO:0000256" key="1">
    <source>
        <dbReference type="SAM" id="MobiDB-lite"/>
    </source>
</evidence>
<organism evidence="2 3">
    <name type="scientific">Olpidium bornovanus</name>
    <dbReference type="NCBI Taxonomy" id="278681"/>
    <lineage>
        <taxon>Eukaryota</taxon>
        <taxon>Fungi</taxon>
        <taxon>Fungi incertae sedis</taxon>
        <taxon>Olpidiomycota</taxon>
        <taxon>Olpidiomycotina</taxon>
        <taxon>Olpidiomycetes</taxon>
        <taxon>Olpidiales</taxon>
        <taxon>Olpidiaceae</taxon>
        <taxon>Olpidium</taxon>
    </lineage>
</organism>
<keyword evidence="3" id="KW-1185">Reference proteome</keyword>
<gene>
    <name evidence="2" type="ORF">BJ554DRAFT_8210</name>
</gene>
<evidence type="ECO:0000313" key="3">
    <source>
        <dbReference type="Proteomes" id="UP000673691"/>
    </source>
</evidence>
<dbReference type="AlphaFoldDB" id="A0A8H7ZUU3"/>
<feature type="compositionally biased region" description="Basic and acidic residues" evidence="1">
    <location>
        <begin position="93"/>
        <end position="114"/>
    </location>
</feature>
<dbReference type="Proteomes" id="UP000673691">
    <property type="component" value="Unassembled WGS sequence"/>
</dbReference>
<sequence>MELRYCLLSRIAKSNTNVVDSVIDNIAPVDFSWKGARCAGRRITRGPREFPNTAGHSREHNHENARYAAHVRHLKHCERSRCVGALETKFERCPANRARRDGPDEQTRNHKDPADPIGGPLAAWRKGEAAEQRAVSVAFGNK</sequence>
<feature type="region of interest" description="Disordered" evidence="1">
    <location>
        <begin position="93"/>
        <end position="128"/>
    </location>
</feature>
<dbReference type="EMBL" id="JAEFCI010006236">
    <property type="protein sequence ID" value="KAG5459826.1"/>
    <property type="molecule type" value="Genomic_DNA"/>
</dbReference>
<reference evidence="2 3" key="1">
    <citation type="journal article" name="Sci. Rep.">
        <title>Genome-scale phylogenetic analyses confirm Olpidium as the closest living zoosporic fungus to the non-flagellated, terrestrial fungi.</title>
        <authorList>
            <person name="Chang Y."/>
            <person name="Rochon D."/>
            <person name="Sekimoto S."/>
            <person name="Wang Y."/>
            <person name="Chovatia M."/>
            <person name="Sandor L."/>
            <person name="Salamov A."/>
            <person name="Grigoriev I.V."/>
            <person name="Stajich J.E."/>
            <person name="Spatafora J.W."/>
        </authorList>
    </citation>
    <scope>NUCLEOTIDE SEQUENCE [LARGE SCALE GENOMIC DNA]</scope>
    <source>
        <strain evidence="2">S191</strain>
    </source>
</reference>
<protein>
    <submittedName>
        <fullName evidence="2">Uncharacterized protein</fullName>
    </submittedName>
</protein>
<evidence type="ECO:0000313" key="2">
    <source>
        <dbReference type="EMBL" id="KAG5459826.1"/>
    </source>
</evidence>
<name>A0A8H7ZUU3_9FUNG</name>
<proteinExistence type="predicted"/>
<accession>A0A8H7ZUU3</accession>